<dbReference type="OrthoDB" id="513400at2759"/>
<evidence type="ECO:0000256" key="2">
    <source>
        <dbReference type="ARBA" id="ARBA00022692"/>
    </source>
</evidence>
<accession>A0A3F2RW01</accession>
<dbReference type="Proteomes" id="UP000277300">
    <property type="component" value="Unassembled WGS sequence"/>
</dbReference>
<feature type="domain" description="Amino acid transporter transmembrane" evidence="6">
    <location>
        <begin position="219"/>
        <end position="404"/>
    </location>
</feature>
<evidence type="ECO:0000313" key="7">
    <source>
        <dbReference type="EMBL" id="RLN65358.1"/>
    </source>
</evidence>
<dbReference type="Pfam" id="PF01490">
    <property type="entry name" value="Aa_trans"/>
    <property type="match status" value="1"/>
</dbReference>
<dbReference type="InterPro" id="IPR013057">
    <property type="entry name" value="AA_transpt_TM"/>
</dbReference>
<dbReference type="AlphaFoldDB" id="A0A3F2RW01"/>
<protein>
    <recommendedName>
        <fullName evidence="6">Amino acid transporter transmembrane domain-containing protein</fullName>
    </recommendedName>
</protein>
<organism evidence="7 9">
    <name type="scientific">Phytophthora kernoviae</name>
    <dbReference type="NCBI Taxonomy" id="325452"/>
    <lineage>
        <taxon>Eukaryota</taxon>
        <taxon>Sar</taxon>
        <taxon>Stramenopiles</taxon>
        <taxon>Oomycota</taxon>
        <taxon>Peronosporomycetes</taxon>
        <taxon>Peronosporales</taxon>
        <taxon>Peronosporaceae</taxon>
        <taxon>Phytophthora</taxon>
    </lineage>
</organism>
<feature type="transmembrane region" description="Helical" evidence="5">
    <location>
        <begin position="390"/>
        <end position="415"/>
    </location>
</feature>
<evidence type="ECO:0000256" key="4">
    <source>
        <dbReference type="ARBA" id="ARBA00023136"/>
    </source>
</evidence>
<reference evidence="9 10" key="1">
    <citation type="submission" date="2018-07" db="EMBL/GenBank/DDBJ databases">
        <title>Genome sequencing of oomycete isolates from Chile give support for New Zealand origin for Phytophthora kernoviae and make available the first Nothophytophthora sp. genome.</title>
        <authorList>
            <person name="Studholme D.J."/>
            <person name="Sanfuentes E."/>
            <person name="Panda P."/>
            <person name="Hill R."/>
            <person name="Sambles C."/>
            <person name="Grant M."/>
            <person name="Williams N.M."/>
            <person name="Mcdougal R.L."/>
        </authorList>
    </citation>
    <scope>NUCLEOTIDE SEQUENCE [LARGE SCALE GENOMIC DNA]</scope>
    <source>
        <strain evidence="7">Chile6</strain>
        <strain evidence="8">Chile7</strain>
    </source>
</reference>
<name>A0A3F2RW01_9STRA</name>
<sequence>MQIQSQTSARARFDSLHVYMGFLMSIIGAGMLSVPYTLVLVPKWQALSGIAFVGGSMACTANALLHAYVQAAARAEFEARVLGAGSKFVGFQALACRAGGPALGYTVSVVAASGVYGGCVGNIQIIRDLTPFVANLVYDGFTELSNNAQDHVKNIVIFTRLAQSISIYNFAFMMTLNLLPLFVQLLGISNKDVSSRRGGSTRGFVSFVSAPPLLTARSKMRQCIFGASFTCAVIYGVLGCAAFGLYSTSIDGNILLNLQNDPVMKVPLLAMYVTVLFTFPLLFLPLRSLVEEMLSQSFQLKHLSSENDIEYGQCPAGSMDNDDCSKDSRFGRLLIVLVLLCSQQLIALNVSGIEVVFSLLGATSCLVICYVFPVIAFTMVYPWRRARHGVLWLSFLWIIVGTVTIQGFTCVWMLLTSQ</sequence>
<feature type="transmembrane region" description="Helical" evidence="5">
    <location>
        <begin position="44"/>
        <end position="65"/>
    </location>
</feature>
<feature type="transmembrane region" description="Helical" evidence="5">
    <location>
        <begin position="359"/>
        <end position="383"/>
    </location>
</feature>
<evidence type="ECO:0000313" key="10">
    <source>
        <dbReference type="Proteomes" id="UP000284657"/>
    </source>
</evidence>
<dbReference type="EMBL" id="MBAD02000019">
    <property type="protein sequence ID" value="RLN71806.1"/>
    <property type="molecule type" value="Genomic_DNA"/>
</dbReference>
<evidence type="ECO:0000313" key="9">
    <source>
        <dbReference type="Proteomes" id="UP000277300"/>
    </source>
</evidence>
<feature type="transmembrane region" description="Helical" evidence="5">
    <location>
        <begin position="333"/>
        <end position="353"/>
    </location>
</feature>
<proteinExistence type="predicted"/>
<evidence type="ECO:0000256" key="3">
    <source>
        <dbReference type="ARBA" id="ARBA00022989"/>
    </source>
</evidence>
<evidence type="ECO:0000259" key="6">
    <source>
        <dbReference type="Pfam" id="PF01490"/>
    </source>
</evidence>
<gene>
    <name evidence="8" type="ORF">BBJ29_004860</name>
    <name evidence="7" type="ORF">BBP00_00002904</name>
</gene>
<keyword evidence="2 5" id="KW-0812">Transmembrane</keyword>
<dbReference type="GO" id="GO:0015179">
    <property type="term" value="F:L-amino acid transmembrane transporter activity"/>
    <property type="evidence" value="ECO:0007669"/>
    <property type="project" value="TreeGrafter"/>
</dbReference>
<dbReference type="Proteomes" id="UP000284657">
    <property type="component" value="Unassembled WGS sequence"/>
</dbReference>
<evidence type="ECO:0000313" key="8">
    <source>
        <dbReference type="EMBL" id="RLN71806.1"/>
    </source>
</evidence>
<evidence type="ECO:0000256" key="1">
    <source>
        <dbReference type="ARBA" id="ARBA00004141"/>
    </source>
</evidence>
<keyword evidence="4 5" id="KW-0472">Membrane</keyword>
<feature type="transmembrane region" description="Helical" evidence="5">
    <location>
        <begin position="167"/>
        <end position="187"/>
    </location>
</feature>
<feature type="transmembrane region" description="Helical" evidence="5">
    <location>
        <begin position="223"/>
        <end position="246"/>
    </location>
</feature>
<dbReference type="EMBL" id="MBDO02000055">
    <property type="protein sequence ID" value="RLN65358.1"/>
    <property type="molecule type" value="Genomic_DNA"/>
</dbReference>
<dbReference type="PANTHER" id="PTHR22950:SF652">
    <property type="entry name" value="TRANSMEMBRANE AMINO ACID TRANSPORTER FAMILY PROTEIN"/>
    <property type="match status" value="1"/>
</dbReference>
<feature type="transmembrane region" description="Helical" evidence="5">
    <location>
        <begin position="16"/>
        <end position="38"/>
    </location>
</feature>
<keyword evidence="3 5" id="KW-1133">Transmembrane helix</keyword>
<feature type="transmembrane region" description="Helical" evidence="5">
    <location>
        <begin position="266"/>
        <end position="286"/>
    </location>
</feature>
<comment type="caution">
    <text evidence="7">The sequence shown here is derived from an EMBL/GenBank/DDBJ whole genome shotgun (WGS) entry which is preliminary data.</text>
</comment>
<comment type="subcellular location">
    <subcellularLocation>
        <location evidence="1">Membrane</location>
        <topology evidence="1">Multi-pass membrane protein</topology>
    </subcellularLocation>
</comment>
<dbReference type="GO" id="GO:0016020">
    <property type="term" value="C:membrane"/>
    <property type="evidence" value="ECO:0007669"/>
    <property type="project" value="UniProtKB-SubCell"/>
</dbReference>
<evidence type="ECO:0000256" key="5">
    <source>
        <dbReference type="SAM" id="Phobius"/>
    </source>
</evidence>
<dbReference type="PANTHER" id="PTHR22950">
    <property type="entry name" value="AMINO ACID TRANSPORTER"/>
    <property type="match status" value="1"/>
</dbReference>